<dbReference type="GeneID" id="20661576"/>
<reference evidence="2 3" key="1">
    <citation type="journal article" date="2006" name="Science">
        <title>Phytophthora genome sequences uncover evolutionary origins and mechanisms of pathogenesis.</title>
        <authorList>
            <person name="Tyler B.M."/>
            <person name="Tripathy S."/>
            <person name="Zhang X."/>
            <person name="Dehal P."/>
            <person name="Jiang R.H."/>
            <person name="Aerts A."/>
            <person name="Arredondo F.D."/>
            <person name="Baxter L."/>
            <person name="Bensasson D."/>
            <person name="Beynon J.L."/>
            <person name="Chapman J."/>
            <person name="Damasceno C.M."/>
            <person name="Dorrance A.E."/>
            <person name="Dou D."/>
            <person name="Dickerman A.W."/>
            <person name="Dubchak I.L."/>
            <person name="Garbelotto M."/>
            <person name="Gijzen M."/>
            <person name="Gordon S.G."/>
            <person name="Govers F."/>
            <person name="Grunwald N.J."/>
            <person name="Huang W."/>
            <person name="Ivors K.L."/>
            <person name="Jones R.W."/>
            <person name="Kamoun S."/>
            <person name="Krampis K."/>
            <person name="Lamour K.H."/>
            <person name="Lee M.K."/>
            <person name="McDonald W.H."/>
            <person name="Medina M."/>
            <person name="Meijer H.J."/>
            <person name="Nordberg E.K."/>
            <person name="Maclean D.J."/>
            <person name="Ospina-Giraldo M.D."/>
            <person name="Morris P.F."/>
            <person name="Phuntumart V."/>
            <person name="Putnam N.H."/>
            <person name="Rash S."/>
            <person name="Rose J.K."/>
            <person name="Sakihama Y."/>
            <person name="Salamov A.A."/>
            <person name="Savidor A."/>
            <person name="Scheuring C.F."/>
            <person name="Smith B.M."/>
            <person name="Sobral B.W."/>
            <person name="Terry A."/>
            <person name="Torto-Alalibo T.A."/>
            <person name="Win J."/>
            <person name="Xu Z."/>
            <person name="Zhang H."/>
            <person name="Grigoriev I.V."/>
            <person name="Rokhsar D.S."/>
            <person name="Boore J.L."/>
        </authorList>
    </citation>
    <scope>NUCLEOTIDE SEQUENCE [LARGE SCALE GENOMIC DNA]</scope>
    <source>
        <strain evidence="2 3">P6497</strain>
    </source>
</reference>
<dbReference type="KEGG" id="psoj:PHYSODRAFT_531199"/>
<dbReference type="RefSeq" id="XP_009537978.1">
    <property type="nucleotide sequence ID" value="XM_009539683.1"/>
</dbReference>
<dbReference type="PANTHER" id="PTHR13627">
    <property type="entry name" value="FUKUTIN RELATED PROTEIN"/>
    <property type="match status" value="1"/>
</dbReference>
<evidence type="ECO:0000256" key="1">
    <source>
        <dbReference type="SAM" id="Phobius"/>
    </source>
</evidence>
<feature type="transmembrane region" description="Helical" evidence="1">
    <location>
        <begin position="22"/>
        <end position="47"/>
    </location>
</feature>
<name>G5AD27_PHYSP</name>
<organism evidence="2 3">
    <name type="scientific">Phytophthora sojae (strain P6497)</name>
    <name type="common">Soybean stem and root rot agent</name>
    <name type="synonym">Phytophthora megasperma f. sp. glycines</name>
    <dbReference type="NCBI Taxonomy" id="1094619"/>
    <lineage>
        <taxon>Eukaryota</taxon>
        <taxon>Sar</taxon>
        <taxon>Stramenopiles</taxon>
        <taxon>Oomycota</taxon>
        <taxon>Peronosporomycetes</taxon>
        <taxon>Peronosporales</taxon>
        <taxon>Peronosporaceae</taxon>
        <taxon>Phytophthora</taxon>
    </lineage>
</organism>
<dbReference type="AlphaFoldDB" id="G5AD27"/>
<evidence type="ECO:0000313" key="3">
    <source>
        <dbReference type="Proteomes" id="UP000002640"/>
    </source>
</evidence>
<keyword evidence="1" id="KW-1133">Transmembrane helix</keyword>
<keyword evidence="1" id="KW-0472">Membrane</keyword>
<dbReference type="Proteomes" id="UP000002640">
    <property type="component" value="Unassembled WGS sequence"/>
</dbReference>
<proteinExistence type="predicted"/>
<dbReference type="InParanoid" id="G5AD27"/>
<protein>
    <submittedName>
        <fullName evidence="2">Uncharacterized protein</fullName>
    </submittedName>
</protein>
<dbReference type="OMA" id="MCELEDA"/>
<keyword evidence="3" id="KW-1185">Reference proteome</keyword>
<sequence>MCELEDARRVGSPKSVGRRRKYLCTFLTIIPTLAVLLTGLVILDIILETNLVSSSPASVLLNYHGACVPNTINASNVEYHSDHRYYSELKSMHHIPAPVFKDDHTSLCSEWGRSLKKYSYCLPISGRKDTPFCETPDRLDLLNLRSSKSICYASVLHMLMVEVYEELQATGNNPFLTFGSLLGAVRNKSMIPFTEDADIGYVGELQAKDALKDALLKKGYHMFHMTIWRVCVAPTHPLAGYLYDPTLPITKEYTVPYLDLYTMERKKNGHWNLQFLKGNQDGALHDRKVMPFSQVSINGMQFDTVQDPKHFLKKAYGSDYMTPKPRSGS</sequence>
<dbReference type="SMR" id="G5AD27"/>
<dbReference type="InterPro" id="IPR052613">
    <property type="entry name" value="LicD_transferase"/>
</dbReference>
<accession>G5AD27</accession>
<gene>
    <name evidence="2" type="ORF">PHYSODRAFT_531199</name>
</gene>
<evidence type="ECO:0000313" key="2">
    <source>
        <dbReference type="EMBL" id="EGZ06081.1"/>
    </source>
</evidence>
<dbReference type="PANTHER" id="PTHR13627:SF33">
    <property type="entry name" value="LICD FAMILY PROTEIN"/>
    <property type="match status" value="1"/>
</dbReference>
<dbReference type="EMBL" id="JH159164">
    <property type="protein sequence ID" value="EGZ06081.1"/>
    <property type="molecule type" value="Genomic_DNA"/>
</dbReference>
<keyword evidence="1" id="KW-0812">Transmembrane</keyword>